<dbReference type="RefSeq" id="WP_253241266.1">
    <property type="nucleotide sequence ID" value="NZ_JAMYJR010000035.1"/>
</dbReference>
<evidence type="ECO:0000313" key="12">
    <source>
        <dbReference type="Proteomes" id="UP001523369"/>
    </source>
</evidence>
<evidence type="ECO:0000256" key="1">
    <source>
        <dbReference type="ARBA" id="ARBA00004141"/>
    </source>
</evidence>
<dbReference type="Proteomes" id="UP001523369">
    <property type="component" value="Unassembled WGS sequence"/>
</dbReference>
<keyword evidence="5 9" id="KW-0812">Transmembrane</keyword>
<dbReference type="InterPro" id="IPR038770">
    <property type="entry name" value="Na+/solute_symporter_sf"/>
</dbReference>
<feature type="transmembrane region" description="Helical" evidence="9">
    <location>
        <begin position="101"/>
        <end position="124"/>
    </location>
</feature>
<keyword evidence="4" id="KW-0050">Antiport</keyword>
<comment type="caution">
    <text evidence="11">The sequence shown here is derived from an EMBL/GenBank/DDBJ whole genome shotgun (WGS) entry which is preliminary data.</text>
</comment>
<feature type="domain" description="Cation/H+ exchanger transmembrane" evidence="10">
    <location>
        <begin position="33"/>
        <end position="391"/>
    </location>
</feature>
<evidence type="ECO:0000256" key="3">
    <source>
        <dbReference type="ARBA" id="ARBA00022448"/>
    </source>
</evidence>
<feature type="transmembrane region" description="Helical" evidence="9">
    <location>
        <begin position="192"/>
        <end position="210"/>
    </location>
</feature>
<keyword evidence="6 9" id="KW-1133">Transmembrane helix</keyword>
<protein>
    <submittedName>
        <fullName evidence="11">Cation:proton antiporter</fullName>
    </submittedName>
</protein>
<reference evidence="11 12" key="1">
    <citation type="submission" date="2022-06" db="EMBL/GenBank/DDBJ databases">
        <title>New Species of the Genus Actinoplanes, ActinopZanes ferrugineus.</title>
        <authorList>
            <person name="Ding P."/>
        </authorList>
    </citation>
    <scope>NUCLEOTIDE SEQUENCE [LARGE SCALE GENOMIC DNA]</scope>
    <source>
        <strain evidence="11 12">TRM88003</strain>
    </source>
</reference>
<feature type="transmembrane region" description="Helical" evidence="9">
    <location>
        <begin position="314"/>
        <end position="336"/>
    </location>
</feature>
<dbReference type="PANTHER" id="PTHR43562:SF1">
    <property type="entry name" value="NA(+)_H(+) ANTIPORTER YJBQ-RELATED"/>
    <property type="match status" value="1"/>
</dbReference>
<evidence type="ECO:0000313" key="11">
    <source>
        <dbReference type="EMBL" id="MCO8275201.1"/>
    </source>
</evidence>
<keyword evidence="8 9" id="KW-0472">Membrane</keyword>
<comment type="similarity">
    <text evidence="2">Belongs to the monovalent cation:proton antiporter 2 (CPA2) transporter (TC 2.A.37) family.</text>
</comment>
<evidence type="ECO:0000256" key="9">
    <source>
        <dbReference type="SAM" id="Phobius"/>
    </source>
</evidence>
<dbReference type="Gene3D" id="1.20.1530.20">
    <property type="match status" value="1"/>
</dbReference>
<feature type="transmembrane region" description="Helical" evidence="9">
    <location>
        <begin position="161"/>
        <end position="180"/>
    </location>
</feature>
<dbReference type="PANTHER" id="PTHR43562">
    <property type="entry name" value="NAPA-TYPE SODIUM/HYDROGEN ANTIPORTER"/>
    <property type="match status" value="1"/>
</dbReference>
<dbReference type="EMBL" id="JAMYJR010000035">
    <property type="protein sequence ID" value="MCO8275201.1"/>
    <property type="molecule type" value="Genomic_DNA"/>
</dbReference>
<evidence type="ECO:0000256" key="7">
    <source>
        <dbReference type="ARBA" id="ARBA00023065"/>
    </source>
</evidence>
<sequence length="413" mass="42830">MNGRPTRSLTGGVADLSYENLLLVCVVGAVIPLALGFFPRLRLPSVVLEIAAGVVLGPAVLGWAEVDEPVAVLGWLGLTFLLFLAGLEIDPAHLRGSLVRSASLGYLITLALATPIAVALALAGWIDDPALLVIILSATALGLVVPVVRDAGEARSAFGQSVIVAGTVADVVSIILLSILFGAEGDTTSRTALFLTYAGLLAGLTVAVALTGRSGRLQRILTSLSETTAQIRIRLAVVLLVALTALASRFGLETILGAFLAGVVLSVLDRRPREHPHFRPKLDALGFGFLIPVFYVTTGLQLDLDGLLADREALLRVPIFLLALLLARGVPALLFVKVLGVRRSVAAGFLQATSLPFIVAATQVGLAVGLLSAVSAAALVSAGILSVALFPAAAFGLLRGSHREEHLTVIKAS</sequence>
<keyword evidence="7" id="KW-0406">Ion transport</keyword>
<feature type="transmembrane region" description="Helical" evidence="9">
    <location>
        <begin position="282"/>
        <end position="302"/>
    </location>
</feature>
<keyword evidence="3" id="KW-0813">Transport</keyword>
<evidence type="ECO:0000256" key="4">
    <source>
        <dbReference type="ARBA" id="ARBA00022449"/>
    </source>
</evidence>
<feature type="transmembrane region" description="Helical" evidence="9">
    <location>
        <begin position="254"/>
        <end position="270"/>
    </location>
</feature>
<evidence type="ECO:0000259" key="10">
    <source>
        <dbReference type="Pfam" id="PF00999"/>
    </source>
</evidence>
<feature type="transmembrane region" description="Helical" evidence="9">
    <location>
        <begin position="376"/>
        <end position="398"/>
    </location>
</feature>
<feature type="transmembrane region" description="Helical" evidence="9">
    <location>
        <begin position="70"/>
        <end position="89"/>
    </location>
</feature>
<feature type="transmembrane region" description="Helical" evidence="9">
    <location>
        <begin position="130"/>
        <end position="149"/>
    </location>
</feature>
<evidence type="ECO:0000256" key="5">
    <source>
        <dbReference type="ARBA" id="ARBA00022692"/>
    </source>
</evidence>
<keyword evidence="12" id="KW-1185">Reference proteome</keyword>
<organism evidence="11 12">
    <name type="scientific">Paractinoplanes aksuensis</name>
    <dbReference type="NCBI Taxonomy" id="2939490"/>
    <lineage>
        <taxon>Bacteria</taxon>
        <taxon>Bacillati</taxon>
        <taxon>Actinomycetota</taxon>
        <taxon>Actinomycetes</taxon>
        <taxon>Micromonosporales</taxon>
        <taxon>Micromonosporaceae</taxon>
        <taxon>Paractinoplanes</taxon>
    </lineage>
</organism>
<evidence type="ECO:0000256" key="6">
    <source>
        <dbReference type="ARBA" id="ARBA00022989"/>
    </source>
</evidence>
<proteinExistence type="inferred from homology"/>
<name>A0ABT1E011_9ACTN</name>
<accession>A0ABT1E011</accession>
<dbReference type="Pfam" id="PF00999">
    <property type="entry name" value="Na_H_Exchanger"/>
    <property type="match status" value="1"/>
</dbReference>
<feature type="transmembrane region" description="Helical" evidence="9">
    <location>
        <begin position="231"/>
        <end position="248"/>
    </location>
</feature>
<feature type="transmembrane region" description="Helical" evidence="9">
    <location>
        <begin position="20"/>
        <end position="39"/>
    </location>
</feature>
<feature type="transmembrane region" description="Helical" evidence="9">
    <location>
        <begin position="46"/>
        <end position="64"/>
    </location>
</feature>
<dbReference type="InterPro" id="IPR006153">
    <property type="entry name" value="Cation/H_exchanger_TM"/>
</dbReference>
<gene>
    <name evidence="11" type="ORF">M1L60_31930</name>
</gene>
<comment type="subcellular location">
    <subcellularLocation>
        <location evidence="1">Membrane</location>
        <topology evidence="1">Multi-pass membrane protein</topology>
    </subcellularLocation>
</comment>
<evidence type="ECO:0000256" key="2">
    <source>
        <dbReference type="ARBA" id="ARBA00005551"/>
    </source>
</evidence>
<evidence type="ECO:0000256" key="8">
    <source>
        <dbReference type="ARBA" id="ARBA00023136"/>
    </source>
</evidence>
<feature type="transmembrane region" description="Helical" evidence="9">
    <location>
        <begin position="348"/>
        <end position="370"/>
    </location>
</feature>